<evidence type="ECO:0000313" key="1">
    <source>
        <dbReference type="EMBL" id="PIV07685.1"/>
    </source>
</evidence>
<proteinExistence type="predicted"/>
<accession>A0A2M7BQA5</accession>
<name>A0A2M7BQA5_9BACT</name>
<dbReference type="EMBL" id="PEVB01000032">
    <property type="protein sequence ID" value="PIV07685.1"/>
    <property type="molecule type" value="Genomic_DNA"/>
</dbReference>
<protein>
    <submittedName>
        <fullName evidence="1">Uncharacterized protein</fullName>
    </submittedName>
</protein>
<evidence type="ECO:0000313" key="2">
    <source>
        <dbReference type="Proteomes" id="UP000229191"/>
    </source>
</evidence>
<sequence>MISKEKLPDQITILLKNGKTAVMDFRQTINPNPKVEAVNLAVDKHDPKALKLAVDELLEK</sequence>
<gene>
    <name evidence="1" type="ORF">COS53_01075</name>
</gene>
<comment type="caution">
    <text evidence="1">The sequence shown here is derived from an EMBL/GenBank/DDBJ whole genome shotgun (WGS) entry which is preliminary data.</text>
</comment>
<reference evidence="2" key="1">
    <citation type="submission" date="2017-09" db="EMBL/GenBank/DDBJ databases">
        <title>Depth-based differentiation of microbial function through sediment-hosted aquifers and enrichment of novel symbionts in the deep terrestrial subsurface.</title>
        <authorList>
            <person name="Probst A.J."/>
            <person name="Ladd B."/>
            <person name="Jarett J.K."/>
            <person name="Geller-Mcgrath D.E."/>
            <person name="Sieber C.M.K."/>
            <person name="Emerson J.B."/>
            <person name="Anantharaman K."/>
            <person name="Thomas B.C."/>
            <person name="Malmstrom R."/>
            <person name="Stieglmeier M."/>
            <person name="Klingl A."/>
            <person name="Woyke T."/>
            <person name="Ryan C.M."/>
            <person name="Banfield J.F."/>
        </authorList>
    </citation>
    <scope>NUCLEOTIDE SEQUENCE [LARGE SCALE GENOMIC DNA]</scope>
</reference>
<dbReference type="Proteomes" id="UP000229191">
    <property type="component" value="Unassembled WGS sequence"/>
</dbReference>
<organism evidence="1 2">
    <name type="scientific">Candidatus Shapirobacteria bacterium CG03_land_8_20_14_0_80_35_14</name>
    <dbReference type="NCBI Taxonomy" id="1974878"/>
    <lineage>
        <taxon>Bacteria</taxon>
        <taxon>Candidatus Shapironibacteriota</taxon>
    </lineage>
</organism>
<dbReference type="AlphaFoldDB" id="A0A2M7BQA5"/>